<gene>
    <name evidence="1" type="ORF">I4F81_009703</name>
</gene>
<organism evidence="1 2">
    <name type="scientific">Pyropia yezoensis</name>
    <name type="common">Susabi-nori</name>
    <name type="synonym">Porphyra yezoensis</name>
    <dbReference type="NCBI Taxonomy" id="2788"/>
    <lineage>
        <taxon>Eukaryota</taxon>
        <taxon>Rhodophyta</taxon>
        <taxon>Bangiophyceae</taxon>
        <taxon>Bangiales</taxon>
        <taxon>Bangiaceae</taxon>
        <taxon>Pyropia</taxon>
    </lineage>
</organism>
<sequence>MTALAAQVAAHPSVQSAVAGVVAKHGVGGMDHRAAFRAAFERALLPAVEGVAAGVLGGVGADVTAQVEEHVAAPLKRSAHYLGGAATRLARVTDLMAASDVRGALDVALSSASVAVKSAWLEAVLDTPSVDPEGVLGGDHPPLGVGQLLELVDGLAGILADRTFERLRWLHEAGAGQREG</sequence>
<comment type="caution">
    <text evidence="1">The sequence shown here is derived from an EMBL/GenBank/DDBJ whole genome shotgun (WGS) entry which is preliminary data.</text>
</comment>
<keyword evidence="2" id="KW-1185">Reference proteome</keyword>
<proteinExistence type="predicted"/>
<reference evidence="1" key="1">
    <citation type="submission" date="2019-11" db="EMBL/GenBank/DDBJ databases">
        <title>Nori genome reveals adaptations in red seaweeds to the harsh intertidal environment.</title>
        <authorList>
            <person name="Wang D."/>
            <person name="Mao Y."/>
        </authorList>
    </citation>
    <scope>NUCLEOTIDE SEQUENCE</scope>
    <source>
        <tissue evidence="1">Gametophyte</tissue>
    </source>
</reference>
<dbReference type="Proteomes" id="UP000798662">
    <property type="component" value="Chromosome 3"/>
</dbReference>
<name>A0ACC3CAA9_PYRYE</name>
<dbReference type="EMBL" id="CM020620">
    <property type="protein sequence ID" value="KAK1867196.1"/>
    <property type="molecule type" value="Genomic_DNA"/>
</dbReference>
<accession>A0ACC3CAA9</accession>
<protein>
    <submittedName>
        <fullName evidence="1">Uncharacterized protein</fullName>
    </submittedName>
</protein>
<evidence type="ECO:0000313" key="1">
    <source>
        <dbReference type="EMBL" id="KAK1867196.1"/>
    </source>
</evidence>
<evidence type="ECO:0000313" key="2">
    <source>
        <dbReference type="Proteomes" id="UP000798662"/>
    </source>
</evidence>